<dbReference type="Proteomes" id="UP000316603">
    <property type="component" value="Unassembled WGS sequence"/>
</dbReference>
<sequence>MLAEDRLPGYAVMGSPADDLGEISAWAGANGRPLPDRRPGLIPAGPRRDYERATDPRWWERGAHRVPAGAFHTGGVMKAPDPDGAER</sequence>
<name>A0A561TJS9_9ACTN</name>
<protein>
    <submittedName>
        <fullName evidence="2">Uncharacterized protein</fullName>
    </submittedName>
</protein>
<evidence type="ECO:0000313" key="2">
    <source>
        <dbReference type="EMBL" id="TWF87312.1"/>
    </source>
</evidence>
<evidence type="ECO:0000313" key="3">
    <source>
        <dbReference type="Proteomes" id="UP000316603"/>
    </source>
</evidence>
<organism evidence="2 3">
    <name type="scientific">Streptomyces capillispiralis</name>
    <dbReference type="NCBI Taxonomy" id="68182"/>
    <lineage>
        <taxon>Bacteria</taxon>
        <taxon>Bacillati</taxon>
        <taxon>Actinomycetota</taxon>
        <taxon>Actinomycetes</taxon>
        <taxon>Kitasatosporales</taxon>
        <taxon>Streptomycetaceae</taxon>
        <taxon>Streptomyces</taxon>
    </lineage>
</organism>
<proteinExistence type="predicted"/>
<accession>A0A561TJS9</accession>
<keyword evidence="3" id="KW-1185">Reference proteome</keyword>
<gene>
    <name evidence="2" type="ORF">FHX78_114319</name>
</gene>
<comment type="caution">
    <text evidence="2">The sequence shown here is derived from an EMBL/GenBank/DDBJ whole genome shotgun (WGS) entry which is preliminary data.</text>
</comment>
<reference evidence="2 3" key="1">
    <citation type="submission" date="2019-06" db="EMBL/GenBank/DDBJ databases">
        <title>Sequencing the genomes of 1000 actinobacteria strains.</title>
        <authorList>
            <person name="Klenk H.-P."/>
        </authorList>
    </citation>
    <scope>NUCLEOTIDE SEQUENCE [LARGE SCALE GENOMIC DNA]</scope>
    <source>
        <strain evidence="2 3">DSM 41695</strain>
    </source>
</reference>
<dbReference type="AlphaFoldDB" id="A0A561TJS9"/>
<evidence type="ECO:0000256" key="1">
    <source>
        <dbReference type="SAM" id="MobiDB-lite"/>
    </source>
</evidence>
<feature type="region of interest" description="Disordered" evidence="1">
    <location>
        <begin position="28"/>
        <end position="53"/>
    </location>
</feature>
<dbReference type="EMBL" id="VIWV01000001">
    <property type="protein sequence ID" value="TWF87312.1"/>
    <property type="molecule type" value="Genomic_DNA"/>
</dbReference>